<dbReference type="Pfam" id="PF13466">
    <property type="entry name" value="STAS_2"/>
    <property type="match status" value="1"/>
</dbReference>
<dbReference type="InterPro" id="IPR036513">
    <property type="entry name" value="STAS_dom_sf"/>
</dbReference>
<sequence>MLFAMPDINFHALGPQRARSGEDPLVSFLLNARKAPVTVSARDVARLDSHRLQLLLVAQKQWEADAVHFEVTEMSPSFREGLERLGLTSDHFDRELPQ</sequence>
<name>A3K8D3_SAGS3</name>
<evidence type="ECO:0000313" key="3">
    <source>
        <dbReference type="Proteomes" id="UP000005713"/>
    </source>
</evidence>
<organism evidence="2 3">
    <name type="scientific">Sagittula stellata (strain ATCC 700073 / DSM 11524 / E-37)</name>
    <dbReference type="NCBI Taxonomy" id="388399"/>
    <lineage>
        <taxon>Bacteria</taxon>
        <taxon>Pseudomonadati</taxon>
        <taxon>Pseudomonadota</taxon>
        <taxon>Alphaproteobacteria</taxon>
        <taxon>Rhodobacterales</taxon>
        <taxon>Roseobacteraceae</taxon>
        <taxon>Sagittula</taxon>
    </lineage>
</organism>
<gene>
    <name evidence="2" type="ORF">SSE37_10163</name>
</gene>
<protein>
    <recommendedName>
        <fullName evidence="1">MlaB-like STAS domain-containing protein</fullName>
    </recommendedName>
</protein>
<dbReference type="Proteomes" id="UP000005713">
    <property type="component" value="Unassembled WGS sequence"/>
</dbReference>
<comment type="caution">
    <text evidence="2">The sequence shown here is derived from an EMBL/GenBank/DDBJ whole genome shotgun (WGS) entry which is preliminary data.</text>
</comment>
<evidence type="ECO:0000313" key="2">
    <source>
        <dbReference type="EMBL" id="EBA06612.1"/>
    </source>
</evidence>
<dbReference type="SUPFAM" id="SSF52091">
    <property type="entry name" value="SpoIIaa-like"/>
    <property type="match status" value="1"/>
</dbReference>
<dbReference type="InterPro" id="IPR058548">
    <property type="entry name" value="MlaB-like_STAS"/>
</dbReference>
<dbReference type="EMBL" id="AAYA01000014">
    <property type="protein sequence ID" value="EBA06612.1"/>
    <property type="molecule type" value="Genomic_DNA"/>
</dbReference>
<keyword evidence="3" id="KW-1185">Reference proteome</keyword>
<feature type="domain" description="MlaB-like STAS" evidence="1">
    <location>
        <begin position="29"/>
        <end position="87"/>
    </location>
</feature>
<proteinExistence type="predicted"/>
<reference evidence="2 3" key="1">
    <citation type="submission" date="2006-06" db="EMBL/GenBank/DDBJ databases">
        <authorList>
            <person name="Moran M.A."/>
            <person name="Ferriera S."/>
            <person name="Johnson J."/>
            <person name="Kravitz S."/>
            <person name="Beeson K."/>
            <person name="Sutton G."/>
            <person name="Rogers Y.-H."/>
            <person name="Friedman R."/>
            <person name="Frazier M."/>
            <person name="Venter J.C."/>
        </authorList>
    </citation>
    <scope>NUCLEOTIDE SEQUENCE [LARGE SCALE GENOMIC DNA]</scope>
    <source>
        <strain evidence="2 3">E-37</strain>
    </source>
</reference>
<dbReference type="AlphaFoldDB" id="A3K8D3"/>
<dbReference type="eggNOG" id="ENOG5032V9Y">
    <property type="taxonomic scope" value="Bacteria"/>
</dbReference>
<accession>A3K8D3</accession>
<evidence type="ECO:0000259" key="1">
    <source>
        <dbReference type="Pfam" id="PF13466"/>
    </source>
</evidence>